<dbReference type="SUPFAM" id="SSF52540">
    <property type="entry name" value="P-loop containing nucleoside triphosphate hydrolases"/>
    <property type="match status" value="1"/>
</dbReference>
<dbReference type="InterPro" id="IPR018078">
    <property type="entry name" value="DNA-binding_RecF_CS"/>
</dbReference>
<keyword evidence="4" id="KW-0067">ATP-binding</keyword>
<name>A0A644VBE5_9ZZZZ</name>
<keyword evidence="3" id="KW-0547">Nucleotide-binding</keyword>
<dbReference type="GO" id="GO:0005524">
    <property type="term" value="F:ATP binding"/>
    <property type="evidence" value="ECO:0007669"/>
    <property type="project" value="UniProtKB-KW"/>
</dbReference>
<dbReference type="PANTHER" id="PTHR32182:SF0">
    <property type="entry name" value="DNA REPLICATION AND REPAIR PROTEIN RECF"/>
    <property type="match status" value="1"/>
</dbReference>
<organism evidence="7">
    <name type="scientific">bioreactor metagenome</name>
    <dbReference type="NCBI Taxonomy" id="1076179"/>
    <lineage>
        <taxon>unclassified sequences</taxon>
        <taxon>metagenomes</taxon>
        <taxon>ecological metagenomes</taxon>
    </lineage>
</organism>
<dbReference type="PANTHER" id="PTHR32182">
    <property type="entry name" value="DNA REPLICATION AND REPAIR PROTEIN RECF"/>
    <property type="match status" value="1"/>
</dbReference>
<dbReference type="Gene3D" id="3.40.50.300">
    <property type="entry name" value="P-loop containing nucleotide triphosphate hydrolases"/>
    <property type="match status" value="1"/>
</dbReference>
<reference evidence="7" key="1">
    <citation type="submission" date="2019-08" db="EMBL/GenBank/DDBJ databases">
        <authorList>
            <person name="Kucharzyk K."/>
            <person name="Murdoch R.W."/>
            <person name="Higgins S."/>
            <person name="Loffler F."/>
        </authorList>
    </citation>
    <scope>NUCLEOTIDE SEQUENCE</scope>
</reference>
<dbReference type="NCBIfam" id="TIGR00611">
    <property type="entry name" value="recf"/>
    <property type="match status" value="1"/>
</dbReference>
<evidence type="ECO:0000256" key="2">
    <source>
        <dbReference type="ARBA" id="ARBA00022705"/>
    </source>
</evidence>
<keyword evidence="1" id="KW-0963">Cytoplasm</keyword>
<dbReference type="GO" id="GO:0003697">
    <property type="term" value="F:single-stranded DNA binding"/>
    <property type="evidence" value="ECO:0007669"/>
    <property type="project" value="InterPro"/>
</dbReference>
<dbReference type="AlphaFoldDB" id="A0A644VBE5"/>
<dbReference type="InterPro" id="IPR001238">
    <property type="entry name" value="DNA-binding_RecF"/>
</dbReference>
<evidence type="ECO:0000256" key="4">
    <source>
        <dbReference type="ARBA" id="ARBA00022840"/>
    </source>
</evidence>
<dbReference type="InterPro" id="IPR027417">
    <property type="entry name" value="P-loop_NTPase"/>
</dbReference>
<comment type="caution">
    <text evidence="7">The sequence shown here is derived from an EMBL/GenBank/DDBJ whole genome shotgun (WGS) entry which is preliminary data.</text>
</comment>
<dbReference type="InterPro" id="IPR042174">
    <property type="entry name" value="RecF_2"/>
</dbReference>
<gene>
    <name evidence="7" type="primary">recF_13</name>
    <name evidence="7" type="ORF">SDC9_34597</name>
</gene>
<evidence type="ECO:0000313" key="7">
    <source>
        <dbReference type="EMBL" id="MPL88571.1"/>
    </source>
</evidence>
<dbReference type="HAMAP" id="MF_00365">
    <property type="entry name" value="RecF"/>
    <property type="match status" value="1"/>
</dbReference>
<evidence type="ECO:0000256" key="1">
    <source>
        <dbReference type="ARBA" id="ARBA00022490"/>
    </source>
</evidence>
<accession>A0A644VBE5</accession>
<dbReference type="PROSITE" id="PS00618">
    <property type="entry name" value="RECF_2"/>
    <property type="match status" value="1"/>
</dbReference>
<dbReference type="Gene3D" id="1.20.1050.90">
    <property type="entry name" value="RecF/RecN/SMC, N-terminal domain"/>
    <property type="match status" value="1"/>
</dbReference>
<sequence>MRLKSLSIINYKNIAEATLDFSDKINCFVGDNGMGKTNVLDAVYYLSFCKSHSNSIDLQNINHEAEFFLIQGDYIKNGTPEHIYCGLKRRQKKQFKRNKKEYEKLSDHIGLIPLVMVSPDDSQLISEGSEERRKFMDGVISQYNKQYLQQLLHYNNTLKQRNALLKSENPIDETVFEILEEQMDSTGRYIHEARTSFIQSFIPVFREFHSKISGNREQVSLEYSSQYQRHEDMRVRMAETRERDRILGYSTQGIHKDELEMTLDTYPIKKVGSQGQNKTYLIALKFAQFDFLKKIHQCAPLLLLDDIFDKLDARRVEEIVKLVASNMFGQIFITDTNRENLDKILLRLKSESKIFRVTDGEIHA</sequence>
<evidence type="ECO:0000256" key="3">
    <source>
        <dbReference type="ARBA" id="ARBA00022741"/>
    </source>
</evidence>
<protein>
    <submittedName>
        <fullName evidence="7">DNA replication and repair protein RecF</fullName>
    </submittedName>
</protein>
<dbReference type="PROSITE" id="PS00617">
    <property type="entry name" value="RECF_1"/>
    <property type="match status" value="1"/>
</dbReference>
<dbReference type="EMBL" id="VSSQ01000260">
    <property type="protein sequence ID" value="MPL88571.1"/>
    <property type="molecule type" value="Genomic_DNA"/>
</dbReference>
<dbReference type="GO" id="GO:0006260">
    <property type="term" value="P:DNA replication"/>
    <property type="evidence" value="ECO:0007669"/>
    <property type="project" value="UniProtKB-KW"/>
</dbReference>
<evidence type="ECO:0000259" key="6">
    <source>
        <dbReference type="Pfam" id="PF13175"/>
    </source>
</evidence>
<dbReference type="GO" id="GO:0000731">
    <property type="term" value="P:DNA synthesis involved in DNA repair"/>
    <property type="evidence" value="ECO:0007669"/>
    <property type="project" value="TreeGrafter"/>
</dbReference>
<dbReference type="Pfam" id="PF13175">
    <property type="entry name" value="AAA_15"/>
    <property type="match status" value="1"/>
</dbReference>
<proteinExistence type="inferred from homology"/>
<evidence type="ECO:0000256" key="5">
    <source>
        <dbReference type="ARBA" id="ARBA00023125"/>
    </source>
</evidence>
<feature type="domain" description="Endonuclease GajA/Old nuclease/RecF-like AAA" evidence="6">
    <location>
        <begin position="1"/>
        <end position="104"/>
    </location>
</feature>
<dbReference type="GO" id="GO:0006302">
    <property type="term" value="P:double-strand break repair"/>
    <property type="evidence" value="ECO:0007669"/>
    <property type="project" value="TreeGrafter"/>
</dbReference>
<keyword evidence="5" id="KW-0238">DNA-binding</keyword>
<keyword evidence="2" id="KW-0235">DNA replication</keyword>
<dbReference type="InterPro" id="IPR041685">
    <property type="entry name" value="AAA_GajA/Old/RecF-like"/>
</dbReference>